<evidence type="ECO:0000313" key="3">
    <source>
        <dbReference type="Proteomes" id="UP000198263"/>
    </source>
</evidence>
<protein>
    <recommendedName>
        <fullName evidence="4">Major facilitator transporter</fullName>
    </recommendedName>
</protein>
<feature type="transmembrane region" description="Helical" evidence="1">
    <location>
        <begin position="26"/>
        <end position="51"/>
    </location>
</feature>
<reference evidence="2 3" key="1">
    <citation type="submission" date="2016-01" db="EMBL/GenBank/DDBJ databases">
        <authorList>
            <person name="Peeters C."/>
        </authorList>
    </citation>
    <scope>NUCLEOTIDE SEQUENCE [LARGE SCALE GENOMIC DNA]</scope>
    <source>
        <strain evidence="2">LMG 29315</strain>
    </source>
</reference>
<dbReference type="Proteomes" id="UP000198263">
    <property type="component" value="Unassembled WGS sequence"/>
</dbReference>
<evidence type="ECO:0008006" key="4">
    <source>
        <dbReference type="Google" id="ProtNLM"/>
    </source>
</evidence>
<sequence>MFAMGFGGALCDRIGRRRAMRVGSRSILVAFIAFFPLILSGHVVLISMWAIHAGPETYGE</sequence>
<proteinExistence type="predicted"/>
<comment type="caution">
    <text evidence="2">The sequence shown here is derived from an EMBL/GenBank/DDBJ whole genome shotgun (WGS) entry which is preliminary data.</text>
</comment>
<keyword evidence="3" id="KW-1185">Reference proteome</keyword>
<name>A0A658QZY4_9BURK</name>
<dbReference type="EMBL" id="FCNV02000007">
    <property type="protein sequence ID" value="SAL36267.1"/>
    <property type="molecule type" value="Genomic_DNA"/>
</dbReference>
<dbReference type="AlphaFoldDB" id="A0A658QZY4"/>
<keyword evidence="1" id="KW-0472">Membrane</keyword>
<accession>A0A658QZY4</accession>
<keyword evidence="1" id="KW-1133">Transmembrane helix</keyword>
<evidence type="ECO:0000256" key="1">
    <source>
        <dbReference type="SAM" id="Phobius"/>
    </source>
</evidence>
<organism evidence="2 3">
    <name type="scientific">Caballeronia concitans</name>
    <dbReference type="NCBI Taxonomy" id="1777133"/>
    <lineage>
        <taxon>Bacteria</taxon>
        <taxon>Pseudomonadati</taxon>
        <taxon>Pseudomonadota</taxon>
        <taxon>Betaproteobacteria</taxon>
        <taxon>Burkholderiales</taxon>
        <taxon>Burkholderiaceae</taxon>
        <taxon>Caballeronia</taxon>
    </lineage>
</organism>
<keyword evidence="1" id="KW-0812">Transmembrane</keyword>
<gene>
    <name evidence="2" type="ORF">AWB72_03614</name>
</gene>
<evidence type="ECO:0000313" key="2">
    <source>
        <dbReference type="EMBL" id="SAL36267.1"/>
    </source>
</evidence>